<feature type="transmembrane region" description="Helical" evidence="1">
    <location>
        <begin position="56"/>
        <end position="76"/>
    </location>
</feature>
<protein>
    <submittedName>
        <fullName evidence="2">Uncharacterized protein</fullName>
    </submittedName>
</protein>
<evidence type="ECO:0000313" key="3">
    <source>
        <dbReference type="Proteomes" id="UP000266172"/>
    </source>
</evidence>
<dbReference type="EMBL" id="QRVL01000001">
    <property type="protein sequence ID" value="RGS42398.1"/>
    <property type="molecule type" value="Genomic_DNA"/>
</dbReference>
<organism evidence="2 3">
    <name type="scientific">Roseburia hominis</name>
    <dbReference type="NCBI Taxonomy" id="301301"/>
    <lineage>
        <taxon>Bacteria</taxon>
        <taxon>Bacillati</taxon>
        <taxon>Bacillota</taxon>
        <taxon>Clostridia</taxon>
        <taxon>Lachnospirales</taxon>
        <taxon>Lachnospiraceae</taxon>
        <taxon>Roseburia</taxon>
    </lineage>
</organism>
<keyword evidence="1" id="KW-1133">Transmembrane helix</keyword>
<evidence type="ECO:0000256" key="1">
    <source>
        <dbReference type="SAM" id="Phobius"/>
    </source>
</evidence>
<keyword evidence="1" id="KW-0812">Transmembrane</keyword>
<evidence type="ECO:0000313" key="2">
    <source>
        <dbReference type="EMBL" id="RGS42398.1"/>
    </source>
</evidence>
<dbReference type="AlphaFoldDB" id="A0A395VCW3"/>
<keyword evidence="1" id="KW-0472">Membrane</keyword>
<gene>
    <name evidence="2" type="ORF">DWX93_03485</name>
</gene>
<accession>A0A395VCW3</accession>
<name>A0A395VCW3_9FIRM</name>
<comment type="caution">
    <text evidence="2">The sequence shown here is derived from an EMBL/GenBank/DDBJ whole genome shotgun (WGS) entry which is preliminary data.</text>
</comment>
<reference evidence="2 3" key="1">
    <citation type="submission" date="2018-08" db="EMBL/GenBank/DDBJ databases">
        <title>A genome reference for cultivated species of the human gut microbiota.</title>
        <authorList>
            <person name="Zou Y."/>
            <person name="Xue W."/>
            <person name="Luo G."/>
        </authorList>
    </citation>
    <scope>NUCLEOTIDE SEQUENCE [LARGE SCALE GENOMIC DNA]</scope>
    <source>
        <strain evidence="2 3">AF22-12AC</strain>
    </source>
</reference>
<feature type="transmembrane region" description="Helical" evidence="1">
    <location>
        <begin position="103"/>
        <end position="122"/>
    </location>
</feature>
<dbReference type="Proteomes" id="UP000266172">
    <property type="component" value="Unassembled WGS sequence"/>
</dbReference>
<proteinExistence type="predicted"/>
<sequence length="126" mass="14116">MKERKRNMKSKKNSKRENRWLKCRQQIRRTGILLMGMLLVSTSAYASEPTIVTGTRTLLAWAAGICTSFVSAFTIYKGSVAIYKYMNAQPEEKPKYKKEATEILIAAVVIATLGSTITFILAKYGA</sequence>